<dbReference type="EMBL" id="EF677272">
    <property type="protein sequence ID" value="ABR17107.1"/>
    <property type="molecule type" value="mRNA"/>
</dbReference>
<dbReference type="PANTHER" id="PTHR38355:SF1">
    <property type="entry name" value="OS06G0149500 PROTEIN"/>
    <property type="match status" value="1"/>
</dbReference>
<dbReference type="GO" id="GO:0005739">
    <property type="term" value="C:mitochondrion"/>
    <property type="evidence" value="ECO:0007669"/>
    <property type="project" value="TreeGrafter"/>
</dbReference>
<dbReference type="PANTHER" id="PTHR38355">
    <property type="entry name" value="OS06G0149500 PROTEIN"/>
    <property type="match status" value="1"/>
</dbReference>
<evidence type="ECO:0000313" key="3">
    <source>
        <dbReference type="EMBL" id="ABK25271.1"/>
    </source>
</evidence>
<organism evidence="3">
    <name type="scientific">Picea sitchensis</name>
    <name type="common">Sitka spruce</name>
    <name type="synonym">Pinus sitchensis</name>
    <dbReference type="NCBI Taxonomy" id="3332"/>
    <lineage>
        <taxon>Eukaryota</taxon>
        <taxon>Viridiplantae</taxon>
        <taxon>Streptophyta</taxon>
        <taxon>Embryophyta</taxon>
        <taxon>Tracheophyta</taxon>
        <taxon>Spermatophyta</taxon>
        <taxon>Pinopsida</taxon>
        <taxon>Pinidae</taxon>
        <taxon>Conifers I</taxon>
        <taxon>Pinales</taxon>
        <taxon>Pinaceae</taxon>
        <taxon>Picea</taxon>
    </lineage>
</organism>
<reference evidence="3" key="2">
    <citation type="journal article" date="2008" name="BMC Genomics">
        <title>A conifer genomics resource of 200,000 spruce (Picea spp.) ESTs and 6,464 high-quality, sequence-finished full-length cDNAs for Sitka spruce (Picea sitchensis).</title>
        <authorList>
            <person name="Ralph S.G."/>
            <person name="Chun H.J."/>
            <person name="Kolosova N."/>
            <person name="Cooper D."/>
            <person name="Oddy C."/>
            <person name="Ritland C.E."/>
            <person name="Kirkpatrick R."/>
            <person name="Moore R."/>
            <person name="Barber S."/>
            <person name="Holt R.A."/>
            <person name="Jones S.J."/>
            <person name="Marra M.A."/>
            <person name="Douglas C.J."/>
            <person name="Ritland K."/>
            <person name="Bohlmann J."/>
        </authorList>
    </citation>
    <scope>NUCLEOTIDE SEQUENCE</scope>
    <source>
        <tissue evidence="3">Bark</tissue>
    </source>
</reference>
<evidence type="ECO:0000313" key="4">
    <source>
        <dbReference type="EMBL" id="ABR17107.1"/>
    </source>
</evidence>
<feature type="region of interest" description="Disordered" evidence="2">
    <location>
        <begin position="1"/>
        <end position="25"/>
    </location>
</feature>
<protein>
    <submittedName>
        <fullName evidence="3">Uncharacterized protein</fullName>
    </submittedName>
</protein>
<name>A9NXB0_PICSI</name>
<reference evidence="4" key="1">
    <citation type="submission" date="2007-06" db="EMBL/GenBank/DDBJ databases">
        <title>Full length cDNA sequences from Sitka Spruce (Picea sitchensis).</title>
        <authorList>
            <person name="Ralph S.G."/>
            <person name="Chun H.E."/>
            <person name="Liao N."/>
            <person name="Ali J."/>
            <person name="Reid K."/>
            <person name="Kolosova N."/>
            <person name="Cooper N."/>
            <person name="Cullis C."/>
            <person name="Jancsik S."/>
            <person name="Moore R."/>
            <person name="Mayo M."/>
            <person name="Wagner S."/>
            <person name="Holt R.A."/>
            <person name="Jones S.J.M."/>
            <person name="Marra M.A."/>
            <person name="Ritland C.E."/>
            <person name="Ritland K."/>
            <person name="Bohlmann J."/>
        </authorList>
    </citation>
    <scope>NUCLEOTIDE SEQUENCE</scope>
    <source>
        <tissue evidence="4">Green portion of the leader tissue</tissue>
    </source>
</reference>
<dbReference type="AlphaFoldDB" id="A9NXB0"/>
<keyword evidence="1" id="KW-0175">Coiled coil</keyword>
<feature type="coiled-coil region" evidence="1">
    <location>
        <begin position="67"/>
        <end position="94"/>
    </location>
</feature>
<proteinExistence type="evidence at transcript level"/>
<dbReference type="EMBL" id="EF085975">
    <property type="protein sequence ID" value="ABK25271.1"/>
    <property type="molecule type" value="mRNA"/>
</dbReference>
<sequence length="143" mass="15926">MGSSSSPTDIKTTPTSNNGPTEANKKMGIVENAMRGVRSLSNTLKRHENYVIHLVLVGAFVSLSMRSLDRQHQIEALEAERVSLEQENKGLKKRIWNLKQGMLEEAANQDDRNLILRLKALFGDSIVQENKPDSSGPKPKFVV</sequence>
<accession>A9NXB0</accession>
<evidence type="ECO:0000256" key="1">
    <source>
        <dbReference type="SAM" id="Coils"/>
    </source>
</evidence>
<evidence type="ECO:0000256" key="2">
    <source>
        <dbReference type="SAM" id="MobiDB-lite"/>
    </source>
</evidence>
<feature type="compositionally biased region" description="Polar residues" evidence="2">
    <location>
        <begin position="1"/>
        <end position="21"/>
    </location>
</feature>